<proteinExistence type="predicted"/>
<accession>A0AAF0V5Q0</accession>
<evidence type="ECO:0008006" key="4">
    <source>
        <dbReference type="Google" id="ProtNLM"/>
    </source>
</evidence>
<reference evidence="2" key="1">
    <citation type="submission" date="2023-08" db="EMBL/GenBank/DDBJ databases">
        <title>A de novo genome assembly of Solanum verrucosum Schlechtendal, a Mexican diploid species geographically isolated from the other diploid A-genome species in potato relatives.</title>
        <authorList>
            <person name="Hosaka K."/>
        </authorList>
    </citation>
    <scope>NUCLEOTIDE SEQUENCE</scope>
    <source>
        <tissue evidence="2">Young leaves</tissue>
    </source>
</reference>
<sequence>MDHRLWMYNMHYETGAGLKPEFVDGVRDFIEHTMTLDIFKNNGLVRCPCSACGMEPKQYFDEAPNEEARRFYDQLEESSRPLCEGSPHSALRNRPNRNDEGDTDPLFPSLSFFNQNGRGSKKREKRGFTDMEKQSAVTHILLNCPEIQPYVNPLYRIFQLAEELLKEVALGPESQVLTMNKYCINGFKFETEEVSKNKKTNYSGVYIQGDVDGTGQTIEYYGVIHEIIEISSGGDRDRHREYLGVSQTKQAKKKKSKRPINPEDIEGSISSEPERISHDTYLFVVLFGTMDPRQYYPNYRRPVGTSPQLSAMRIRDSSSEQSDDMAGTPPLTQRFVHPDVSPSSTATPSATPDDTMPALALGQKDRLGRVMIEPDGSS</sequence>
<feature type="region of interest" description="Disordered" evidence="1">
    <location>
        <begin position="298"/>
        <end position="378"/>
    </location>
</feature>
<feature type="region of interest" description="Disordered" evidence="1">
    <location>
        <begin position="243"/>
        <end position="270"/>
    </location>
</feature>
<dbReference type="PANTHER" id="PTHR48258">
    <property type="entry name" value="DUF4218 DOMAIN-CONTAINING PROTEIN-RELATED"/>
    <property type="match status" value="1"/>
</dbReference>
<feature type="compositionally biased region" description="Low complexity" evidence="1">
    <location>
        <begin position="338"/>
        <end position="358"/>
    </location>
</feature>
<dbReference type="EMBL" id="CP133623">
    <property type="protein sequence ID" value="WMV58437.1"/>
    <property type="molecule type" value="Genomic_DNA"/>
</dbReference>
<evidence type="ECO:0000256" key="1">
    <source>
        <dbReference type="SAM" id="MobiDB-lite"/>
    </source>
</evidence>
<keyword evidence="3" id="KW-1185">Reference proteome</keyword>
<dbReference type="AlphaFoldDB" id="A0AAF0V5Q0"/>
<dbReference type="PANTHER" id="PTHR48258:SF11">
    <property type="entry name" value="TDCA1-ORF2 PROTEIN"/>
    <property type="match status" value="1"/>
</dbReference>
<dbReference type="Proteomes" id="UP001234989">
    <property type="component" value="Chromosome 12"/>
</dbReference>
<evidence type="ECO:0000313" key="3">
    <source>
        <dbReference type="Proteomes" id="UP001234989"/>
    </source>
</evidence>
<protein>
    <recommendedName>
        <fullName evidence="4">Transposase-associated domain-containing protein</fullName>
    </recommendedName>
</protein>
<feature type="region of interest" description="Disordered" evidence="1">
    <location>
        <begin position="77"/>
        <end position="129"/>
    </location>
</feature>
<organism evidence="2 3">
    <name type="scientific">Solanum verrucosum</name>
    <dbReference type="NCBI Taxonomy" id="315347"/>
    <lineage>
        <taxon>Eukaryota</taxon>
        <taxon>Viridiplantae</taxon>
        <taxon>Streptophyta</taxon>
        <taxon>Embryophyta</taxon>
        <taxon>Tracheophyta</taxon>
        <taxon>Spermatophyta</taxon>
        <taxon>Magnoliopsida</taxon>
        <taxon>eudicotyledons</taxon>
        <taxon>Gunneridae</taxon>
        <taxon>Pentapetalae</taxon>
        <taxon>asterids</taxon>
        <taxon>lamiids</taxon>
        <taxon>Solanales</taxon>
        <taxon>Solanaceae</taxon>
        <taxon>Solanoideae</taxon>
        <taxon>Solaneae</taxon>
        <taxon>Solanum</taxon>
    </lineage>
</organism>
<evidence type="ECO:0000313" key="2">
    <source>
        <dbReference type="EMBL" id="WMV58437.1"/>
    </source>
</evidence>
<gene>
    <name evidence="2" type="ORF">MTR67_051822</name>
</gene>
<name>A0AAF0V5Q0_SOLVR</name>